<feature type="compositionally biased region" description="Low complexity" evidence="1">
    <location>
        <begin position="1"/>
        <end position="22"/>
    </location>
</feature>
<dbReference type="STRING" id="145388.A0A0D2LTK4"/>
<feature type="region of interest" description="Disordered" evidence="1">
    <location>
        <begin position="353"/>
        <end position="372"/>
    </location>
</feature>
<dbReference type="InterPro" id="IPR023296">
    <property type="entry name" value="Glyco_hydro_beta-prop_sf"/>
</dbReference>
<dbReference type="RefSeq" id="XP_013894009.1">
    <property type="nucleotide sequence ID" value="XM_014038555.1"/>
</dbReference>
<dbReference type="KEGG" id="mng:MNEG_12973"/>
<dbReference type="Proteomes" id="UP000054498">
    <property type="component" value="Unassembled WGS sequence"/>
</dbReference>
<reference evidence="2 3" key="1">
    <citation type="journal article" date="2013" name="BMC Genomics">
        <title>Reconstruction of the lipid metabolism for the microalga Monoraphidium neglectum from its genome sequence reveals characteristics suitable for biofuel production.</title>
        <authorList>
            <person name="Bogen C."/>
            <person name="Al-Dilaimi A."/>
            <person name="Albersmeier A."/>
            <person name="Wichmann J."/>
            <person name="Grundmann M."/>
            <person name="Rupp O."/>
            <person name="Lauersen K.J."/>
            <person name="Blifernez-Klassen O."/>
            <person name="Kalinowski J."/>
            <person name="Goesmann A."/>
            <person name="Mussgnug J.H."/>
            <person name="Kruse O."/>
        </authorList>
    </citation>
    <scope>NUCLEOTIDE SEQUENCE [LARGE SCALE GENOMIC DNA]</scope>
    <source>
        <strain evidence="2 3">SAG 48.87</strain>
    </source>
</reference>
<proteinExistence type="predicted"/>
<dbReference type="SUPFAM" id="SSF75005">
    <property type="entry name" value="Arabinanase/levansucrase/invertase"/>
    <property type="match status" value="1"/>
</dbReference>
<dbReference type="AlphaFoldDB" id="A0A0D2LTK4"/>
<protein>
    <recommendedName>
        <fullName evidence="4">Glycosyl hydrolase family 32 N-terminal domain-containing protein</fullName>
    </recommendedName>
</protein>
<feature type="region of interest" description="Disordered" evidence="1">
    <location>
        <begin position="1"/>
        <end position="37"/>
    </location>
</feature>
<dbReference type="OrthoDB" id="3510at2759"/>
<dbReference type="GeneID" id="25730389"/>
<keyword evidence="3" id="KW-1185">Reference proteome</keyword>
<name>A0A0D2LTK4_9CHLO</name>
<accession>A0A0D2LTK4</accession>
<evidence type="ECO:0000313" key="3">
    <source>
        <dbReference type="Proteomes" id="UP000054498"/>
    </source>
</evidence>
<gene>
    <name evidence="2" type="ORF">MNEG_12973</name>
</gene>
<evidence type="ECO:0000256" key="1">
    <source>
        <dbReference type="SAM" id="MobiDB-lite"/>
    </source>
</evidence>
<dbReference type="EMBL" id="KK103766">
    <property type="protein sequence ID" value="KIY94989.1"/>
    <property type="molecule type" value="Genomic_DNA"/>
</dbReference>
<sequence>MWYSGASSSSSSSSSSSGGDRPSQPPPPGLSGVAPGAGSVGVAVSSDGVTWTRGGGAVAGARGAGRAADVGMCLTPTGAEYWWTLDTCHLAVSDVQVFSNSSVSSGVGVYWMFYTGGDFSPLPAPQGLPGAEAGAEVEGLRMRPGLAMSQDGRNWARIEGEHHTGALFDAGEAGEWDALFAGHPCVVAAGPRDMRMFYHSWDASKGRFVIGLATSPDGFKWTKQGPVFDGSREQGVHDELGAAACTVVVDPDNRRFLMFYEAVAADGTRSIGAATSRDGRTGWARAPAPLLAPSAEPGAWDGGGVGAPCAVPMAGGRWRLYYAGRAAVDGGDGGGTGPWEGIGLALSAQGAADPTAQPFKRRTGAAGPAAQV</sequence>
<evidence type="ECO:0008006" key="4">
    <source>
        <dbReference type="Google" id="ProtNLM"/>
    </source>
</evidence>
<dbReference type="PANTHER" id="PTHR35279">
    <property type="match status" value="1"/>
</dbReference>
<dbReference type="Gene3D" id="2.115.10.20">
    <property type="entry name" value="Glycosyl hydrolase domain, family 43"/>
    <property type="match status" value="2"/>
</dbReference>
<organism evidence="2 3">
    <name type="scientific">Monoraphidium neglectum</name>
    <dbReference type="NCBI Taxonomy" id="145388"/>
    <lineage>
        <taxon>Eukaryota</taxon>
        <taxon>Viridiplantae</taxon>
        <taxon>Chlorophyta</taxon>
        <taxon>core chlorophytes</taxon>
        <taxon>Chlorophyceae</taxon>
        <taxon>CS clade</taxon>
        <taxon>Sphaeropleales</taxon>
        <taxon>Selenastraceae</taxon>
        <taxon>Monoraphidium</taxon>
    </lineage>
</organism>
<dbReference type="PANTHER" id="PTHR35279:SF1">
    <property type="entry name" value="ARABINANASE_LEVANSUCRASE_INVERTASE"/>
    <property type="match status" value="1"/>
</dbReference>
<evidence type="ECO:0000313" key="2">
    <source>
        <dbReference type="EMBL" id="KIY94989.1"/>
    </source>
</evidence>